<accession>A0ABQ6FFA1</accession>
<organism evidence="2 3">
    <name type="scientific">Zoogloea oryzae</name>
    <dbReference type="NCBI Taxonomy" id="310767"/>
    <lineage>
        <taxon>Bacteria</taxon>
        <taxon>Pseudomonadati</taxon>
        <taxon>Pseudomonadota</taxon>
        <taxon>Betaproteobacteria</taxon>
        <taxon>Rhodocyclales</taxon>
        <taxon>Zoogloeaceae</taxon>
        <taxon>Zoogloea</taxon>
    </lineage>
</organism>
<gene>
    <name evidence="2" type="ORF">GCM10007933_26130</name>
</gene>
<dbReference type="InterPro" id="IPR006597">
    <property type="entry name" value="Sel1-like"/>
</dbReference>
<dbReference type="RefSeq" id="WP_284188369.1">
    <property type="nucleotide sequence ID" value="NZ_BSPX01000039.1"/>
</dbReference>
<reference evidence="3" key="1">
    <citation type="journal article" date="2019" name="Int. J. Syst. Evol. Microbiol.">
        <title>The Global Catalogue of Microorganisms (GCM) 10K type strain sequencing project: providing services to taxonomists for standard genome sequencing and annotation.</title>
        <authorList>
            <consortium name="The Broad Institute Genomics Platform"/>
            <consortium name="The Broad Institute Genome Sequencing Center for Infectious Disease"/>
            <person name="Wu L."/>
            <person name="Ma J."/>
        </authorList>
    </citation>
    <scope>NUCLEOTIDE SEQUENCE [LARGE SCALE GENOMIC DNA]</scope>
    <source>
        <strain evidence="3">NBRC 102407</strain>
    </source>
</reference>
<name>A0ABQ6FFA1_9RHOO</name>
<protein>
    <recommendedName>
        <fullName evidence="4">Sel1 repeat family protein</fullName>
    </recommendedName>
</protein>
<keyword evidence="1" id="KW-0732">Signal</keyword>
<sequence length="253" mass="26837">MQSIFRSKRGRIGGALAAGLTLAAALAWSAATPRDSLPDDPRQLQVLAGPGRQPAALDRLRTLAERNTPLGRRALGEALLGNRESAVEAQVWLCIAAQAGDAHAAFLLGKTLMDGAAGIPRDPARGAMWLGAAAEAGHGGAAFHLGIAHRNGNGVGRDAIKAARWFQVAAEQGIPAAQFMLANAYRTGDGVPRDEREALRLYTEAAEQDHPEAVQTLAMAYRDGELGLARDEMQARHFMLETAHALKHPALRP</sequence>
<dbReference type="InterPro" id="IPR011990">
    <property type="entry name" value="TPR-like_helical_dom_sf"/>
</dbReference>
<dbReference type="SUPFAM" id="SSF81901">
    <property type="entry name" value="HCP-like"/>
    <property type="match status" value="1"/>
</dbReference>
<proteinExistence type="predicted"/>
<dbReference type="PANTHER" id="PTHR11102:SF160">
    <property type="entry name" value="ERAD-ASSOCIATED E3 UBIQUITIN-PROTEIN LIGASE COMPONENT HRD3"/>
    <property type="match status" value="1"/>
</dbReference>
<dbReference type="PANTHER" id="PTHR11102">
    <property type="entry name" value="SEL-1-LIKE PROTEIN"/>
    <property type="match status" value="1"/>
</dbReference>
<dbReference type="Proteomes" id="UP001157167">
    <property type="component" value="Unassembled WGS sequence"/>
</dbReference>
<evidence type="ECO:0000313" key="3">
    <source>
        <dbReference type="Proteomes" id="UP001157167"/>
    </source>
</evidence>
<evidence type="ECO:0000256" key="1">
    <source>
        <dbReference type="SAM" id="SignalP"/>
    </source>
</evidence>
<dbReference type="SMART" id="SM00671">
    <property type="entry name" value="SEL1"/>
    <property type="match status" value="4"/>
</dbReference>
<feature type="chain" id="PRO_5045237955" description="Sel1 repeat family protein" evidence="1">
    <location>
        <begin position="31"/>
        <end position="253"/>
    </location>
</feature>
<dbReference type="InterPro" id="IPR050767">
    <property type="entry name" value="Sel1_AlgK"/>
</dbReference>
<evidence type="ECO:0000313" key="2">
    <source>
        <dbReference type="EMBL" id="GLT23150.1"/>
    </source>
</evidence>
<comment type="caution">
    <text evidence="2">The sequence shown here is derived from an EMBL/GenBank/DDBJ whole genome shotgun (WGS) entry which is preliminary data.</text>
</comment>
<dbReference type="Pfam" id="PF08238">
    <property type="entry name" value="Sel1"/>
    <property type="match status" value="4"/>
</dbReference>
<feature type="signal peptide" evidence="1">
    <location>
        <begin position="1"/>
        <end position="30"/>
    </location>
</feature>
<dbReference type="Gene3D" id="1.25.40.10">
    <property type="entry name" value="Tetratricopeptide repeat domain"/>
    <property type="match status" value="1"/>
</dbReference>
<dbReference type="EMBL" id="BSPX01000039">
    <property type="protein sequence ID" value="GLT23150.1"/>
    <property type="molecule type" value="Genomic_DNA"/>
</dbReference>
<keyword evidence="3" id="KW-1185">Reference proteome</keyword>
<evidence type="ECO:0008006" key="4">
    <source>
        <dbReference type="Google" id="ProtNLM"/>
    </source>
</evidence>